<feature type="active site" evidence="1">
    <location>
        <position position="18"/>
    </location>
</feature>
<dbReference type="Proteomes" id="UP000823749">
    <property type="component" value="Chromosome 11"/>
</dbReference>
<dbReference type="GO" id="GO:0006520">
    <property type="term" value="P:amino acid metabolic process"/>
    <property type="evidence" value="ECO:0007669"/>
    <property type="project" value="InterPro"/>
</dbReference>
<protein>
    <submittedName>
        <fullName evidence="3">Uncharacterized protein</fullName>
    </submittedName>
</protein>
<dbReference type="EMBL" id="JACTNZ010000011">
    <property type="protein sequence ID" value="KAG5526346.1"/>
    <property type="molecule type" value="Genomic_DNA"/>
</dbReference>
<evidence type="ECO:0000313" key="3">
    <source>
        <dbReference type="EMBL" id="KAG5526346.1"/>
    </source>
</evidence>
<dbReference type="InterPro" id="IPR020827">
    <property type="entry name" value="Asparaginase/glutaminase_AS1"/>
</dbReference>
<keyword evidence="4" id="KW-1185">Reference proteome</keyword>
<evidence type="ECO:0000256" key="2">
    <source>
        <dbReference type="SAM" id="MobiDB-lite"/>
    </source>
</evidence>
<feature type="region of interest" description="Disordered" evidence="2">
    <location>
        <begin position="90"/>
        <end position="122"/>
    </location>
</feature>
<reference evidence="3" key="1">
    <citation type="submission" date="2020-08" db="EMBL/GenBank/DDBJ databases">
        <title>Plant Genome Project.</title>
        <authorList>
            <person name="Zhang R.-G."/>
        </authorList>
    </citation>
    <scope>NUCLEOTIDE SEQUENCE</scope>
    <source>
        <strain evidence="3">WSP0</strain>
        <tissue evidence="3">Leaf</tissue>
    </source>
</reference>
<evidence type="ECO:0000313" key="4">
    <source>
        <dbReference type="Proteomes" id="UP000823749"/>
    </source>
</evidence>
<sequence>MEMILGSEEVDIISTGGTVGFLGRRFADRHAVITRTLRLGDGGEQGHEAGKAKKLGDKNGGVGLSLVALDTMKRLSQYAILSASLSKNSTSVATHPPAILIPPNQTSSGHETSAFGPNCERE</sequence>
<evidence type="ECO:0000256" key="1">
    <source>
        <dbReference type="PROSITE-ProRule" id="PRU10099"/>
    </source>
</evidence>
<name>A0AAV6ICB3_9ERIC</name>
<comment type="caution">
    <text evidence="3">The sequence shown here is derived from an EMBL/GenBank/DDBJ whole genome shotgun (WGS) entry which is preliminary data.</text>
</comment>
<organism evidence="3 4">
    <name type="scientific">Rhododendron griersonianum</name>
    <dbReference type="NCBI Taxonomy" id="479676"/>
    <lineage>
        <taxon>Eukaryota</taxon>
        <taxon>Viridiplantae</taxon>
        <taxon>Streptophyta</taxon>
        <taxon>Embryophyta</taxon>
        <taxon>Tracheophyta</taxon>
        <taxon>Spermatophyta</taxon>
        <taxon>Magnoliopsida</taxon>
        <taxon>eudicotyledons</taxon>
        <taxon>Gunneridae</taxon>
        <taxon>Pentapetalae</taxon>
        <taxon>asterids</taxon>
        <taxon>Ericales</taxon>
        <taxon>Ericaceae</taxon>
        <taxon>Ericoideae</taxon>
        <taxon>Rhodoreae</taxon>
        <taxon>Rhododendron</taxon>
    </lineage>
</organism>
<accession>A0AAV6ICB3</accession>
<dbReference type="PROSITE" id="PS00144">
    <property type="entry name" value="ASN_GLN_ASE_1"/>
    <property type="match status" value="1"/>
</dbReference>
<gene>
    <name evidence="3" type="ORF">RHGRI_032581</name>
</gene>
<proteinExistence type="predicted"/>
<dbReference type="AlphaFoldDB" id="A0AAV6ICB3"/>